<dbReference type="RefSeq" id="XP_039118477.1">
    <property type="nucleotide sequence ID" value="XM_039262543.1"/>
</dbReference>
<accession>A0AB40AU10</accession>
<sequence length="175" mass="19700">MTDLGLLKYFLGLEVKQGDGFVFVSQKKYAEDLLSKAGMLNCKVEPTPMNTNEKLRLEDGSGQANAERYRRLVGSLLYLTHTKLDLMFVVSVVSRYMQRPIVHHLGVVKRILYHVARTLDHGLLYRNSCKLKLTGFSDSDWGGSLDDRKSVSSWVFNLGSAVVAWSSKKQDITAL</sequence>
<evidence type="ECO:0000313" key="2">
    <source>
        <dbReference type="RefSeq" id="XP_039118477.1"/>
    </source>
</evidence>
<dbReference type="Proteomes" id="UP001515500">
    <property type="component" value="Unplaced"/>
</dbReference>
<reference evidence="2" key="1">
    <citation type="submission" date="2025-08" db="UniProtKB">
        <authorList>
            <consortium name="RefSeq"/>
        </authorList>
    </citation>
    <scope>IDENTIFICATION</scope>
</reference>
<protein>
    <submittedName>
        <fullName evidence="2">Uncharacterized mitochondrial protein AtMg00810-like</fullName>
    </submittedName>
</protein>
<dbReference type="PANTHER" id="PTHR11439">
    <property type="entry name" value="GAG-POL-RELATED RETROTRANSPOSON"/>
    <property type="match status" value="1"/>
</dbReference>
<name>A0AB40AU10_DIOCR</name>
<keyword evidence="1" id="KW-1185">Reference proteome</keyword>
<dbReference type="PANTHER" id="PTHR11439:SF463">
    <property type="entry name" value="REVERSE TRANSCRIPTASE TY1_COPIA-TYPE DOMAIN-CONTAINING PROTEIN"/>
    <property type="match status" value="1"/>
</dbReference>
<evidence type="ECO:0000313" key="1">
    <source>
        <dbReference type="Proteomes" id="UP001515500"/>
    </source>
</evidence>
<gene>
    <name evidence="2" type="primary">LOC120254437</name>
</gene>
<proteinExistence type="predicted"/>
<dbReference type="AlphaFoldDB" id="A0AB40AU10"/>
<dbReference type="GeneID" id="120254437"/>
<organism evidence="1 2">
    <name type="scientific">Dioscorea cayennensis subsp. rotundata</name>
    <name type="common">White Guinea yam</name>
    <name type="synonym">Dioscorea rotundata</name>
    <dbReference type="NCBI Taxonomy" id="55577"/>
    <lineage>
        <taxon>Eukaryota</taxon>
        <taxon>Viridiplantae</taxon>
        <taxon>Streptophyta</taxon>
        <taxon>Embryophyta</taxon>
        <taxon>Tracheophyta</taxon>
        <taxon>Spermatophyta</taxon>
        <taxon>Magnoliopsida</taxon>
        <taxon>Liliopsida</taxon>
        <taxon>Dioscoreales</taxon>
        <taxon>Dioscoreaceae</taxon>
        <taxon>Dioscorea</taxon>
    </lineage>
</organism>